<feature type="region of interest" description="Disordered" evidence="1">
    <location>
        <begin position="597"/>
        <end position="640"/>
    </location>
</feature>
<dbReference type="Pfam" id="PF25485">
    <property type="entry name" value="DUF7908"/>
    <property type="match status" value="1"/>
</dbReference>
<proteinExistence type="predicted"/>
<organism evidence="4 5">
    <name type="scientific">Exophiala sideris</name>
    <dbReference type="NCBI Taxonomy" id="1016849"/>
    <lineage>
        <taxon>Eukaryota</taxon>
        <taxon>Fungi</taxon>
        <taxon>Dikarya</taxon>
        <taxon>Ascomycota</taxon>
        <taxon>Pezizomycotina</taxon>
        <taxon>Eurotiomycetes</taxon>
        <taxon>Chaetothyriomycetidae</taxon>
        <taxon>Chaetothyriales</taxon>
        <taxon>Herpotrichiellaceae</taxon>
        <taxon>Exophiala</taxon>
    </lineage>
</organism>
<dbReference type="InterPro" id="IPR057230">
    <property type="entry name" value="DUF7908"/>
</dbReference>
<feature type="compositionally biased region" description="Polar residues" evidence="1">
    <location>
        <begin position="323"/>
        <end position="362"/>
    </location>
</feature>
<dbReference type="Proteomes" id="UP000053599">
    <property type="component" value="Unassembled WGS sequence"/>
</dbReference>
<protein>
    <recommendedName>
        <fullName evidence="3">DUF7908 domain-containing protein</fullName>
    </recommendedName>
</protein>
<feature type="compositionally biased region" description="Low complexity" evidence="1">
    <location>
        <begin position="714"/>
        <end position="773"/>
    </location>
</feature>
<evidence type="ECO:0000256" key="2">
    <source>
        <dbReference type="SAM" id="SignalP"/>
    </source>
</evidence>
<feature type="region of interest" description="Disordered" evidence="1">
    <location>
        <begin position="309"/>
        <end position="421"/>
    </location>
</feature>
<reference evidence="4 5" key="1">
    <citation type="submission" date="2015-01" db="EMBL/GenBank/DDBJ databases">
        <title>The Genome Sequence of Exophiala sideris CBS121828.</title>
        <authorList>
            <consortium name="The Broad Institute Genomics Platform"/>
            <person name="Cuomo C."/>
            <person name="de Hoog S."/>
            <person name="Gorbushina A."/>
            <person name="Stielow B."/>
            <person name="Teixiera M."/>
            <person name="Abouelleil A."/>
            <person name="Chapman S.B."/>
            <person name="Priest M."/>
            <person name="Young S.K."/>
            <person name="Wortman J."/>
            <person name="Nusbaum C."/>
            <person name="Birren B."/>
        </authorList>
    </citation>
    <scope>NUCLEOTIDE SEQUENCE [LARGE SCALE GENOMIC DNA]</scope>
    <source>
        <strain evidence="4 5">CBS 121828</strain>
    </source>
</reference>
<feature type="region of interest" description="Disordered" evidence="1">
    <location>
        <begin position="671"/>
        <end position="773"/>
    </location>
</feature>
<feature type="compositionally biased region" description="Low complexity" evidence="1">
    <location>
        <begin position="365"/>
        <end position="421"/>
    </location>
</feature>
<dbReference type="STRING" id="1016849.A0A0D1YMR2"/>
<feature type="domain" description="DUF7908" evidence="3">
    <location>
        <begin position="469"/>
        <end position="592"/>
    </location>
</feature>
<feature type="chain" id="PRO_5002237087" description="DUF7908 domain-containing protein" evidence="2">
    <location>
        <begin position="21"/>
        <end position="1351"/>
    </location>
</feature>
<feature type="compositionally biased region" description="Low complexity" evidence="1">
    <location>
        <begin position="671"/>
        <end position="707"/>
    </location>
</feature>
<feature type="region of interest" description="Disordered" evidence="1">
    <location>
        <begin position="925"/>
        <end position="987"/>
    </location>
</feature>
<feature type="region of interest" description="Disordered" evidence="1">
    <location>
        <begin position="441"/>
        <end position="466"/>
    </location>
</feature>
<evidence type="ECO:0000256" key="1">
    <source>
        <dbReference type="SAM" id="MobiDB-lite"/>
    </source>
</evidence>
<accession>A0A0D1YMR2</accession>
<evidence type="ECO:0000313" key="4">
    <source>
        <dbReference type="EMBL" id="KIV84202.1"/>
    </source>
</evidence>
<dbReference type="HOGENOM" id="CLU_264359_0_0_1"/>
<evidence type="ECO:0000313" key="5">
    <source>
        <dbReference type="Proteomes" id="UP000053599"/>
    </source>
</evidence>
<feature type="compositionally biased region" description="Low complexity" evidence="1">
    <location>
        <begin position="441"/>
        <end position="464"/>
    </location>
</feature>
<dbReference type="EMBL" id="KN846952">
    <property type="protein sequence ID" value="KIV84202.1"/>
    <property type="molecule type" value="Genomic_DNA"/>
</dbReference>
<name>A0A0D1YMR2_9EURO</name>
<gene>
    <name evidence="4" type="ORF">PV11_06170</name>
</gene>
<feature type="signal peptide" evidence="2">
    <location>
        <begin position="1"/>
        <end position="20"/>
    </location>
</feature>
<dbReference type="OrthoDB" id="3546899at2759"/>
<sequence>MLPFRIVLIVAPLFLRTAIAEVLTTVTPCSTAAHPPSPITVTSQLQRVSTCTPATSCTSGTCLTSDRYITFDYVSSTIPCEYDESMHTECVVTKTDQAVTISKSSSTSTITSISHAVFEKWPGGYGMHNHTKKMHEVLMKTWVASFLNIGPLAMPGYGGSGLCAGCGPDNGGSRSQTFNVTECWTGPFRNSSCSEYMEIWISRHVPSRTSSVSAVVSTTLYVASQGTYTFAFTQQAPAITVLAPARTVTVTLLDGETSQLMEAARTITVPGTPWSAVVTSTCQGPTFFDVVTTVTTTATWIAPYETGTSTSGQHGGWHFPIPLSSTVTTRNPESTSADAQTSYTQSTSTRPSTIGPVTSNVIPHSASSGYSSNATSVSTTTTQYGTSSSSTGASSHPSTTSALSTDSSSTTDVSSRSSTASTFSTGISTTAISSLLSRTSTFSSDSTTYSSSTTTTSTTVTSSSAPVPTDSFYIRIGAAASIAKRASRYLAFVNGYGVVVDSQKTAGLFALDAKGLLQAGGDFVGAEVDVSRRILQSSTSATLTSKTWALSGNGALSLEGTSGFCELESGQIAITIAGSSIQDCVLVSLVHQARAPISTPSSTTHGTSSTTSSSIHSSIPTSTITTRSRTIHSTSSTKSTSVFSSTSTITASTTLSHVATVSTSLLRTTITSSSNSTYSHPSSSNSLTSTLKPSTTTDGSTSTRGTSAYSNTITSTGSKTPSNNTTTSISQPISSSSWGSLDSTSRSSTTSNRTTLLTTTKATSKTSKTTSTTSTTTVFPECTIVQGSTFEFEVFSSVAVWDHTYAEYDGNISSGIIITTDESRAARFTYAQDSTLIAPDERIATIYGAGNRISFLDQGAIDFSNEYGGELTTLKCVFERGCVLSCVAGNASVLQLCQGIPALFNELQEDCDTGSLRAFTPMSPSITTSTASSRSRAITSISTSTVSPQNTTSTTAPITSANTTSTSTQTHTPTSTASTTTTSSGPACTVVSNPGSDSMFVLRANTDVADYDGKYVIGANGVLKLNATSSTATQFMLDSDLHLVDLAGDSAALYADSPGYVELVYQAWIVSQDLQNLTCTFSSSCEMSCMTDPGINQLLECYGTVYLSDGTPLGGCASISLRAEQVPQVFTSSISSYTSTTLSTTTNTRKSSSISSPTSTWLTSSSFFNSSTTVRQSTEPVSFTTTSLTSTTTTTTTFSTPSGTCTWAPSQSFILMTPDFADTLIVANSEDALGTLTANTDDYTGFVIPATSDKQLTIFTGEGGEGDSGSIANIVSSTESGAVDVYFSQESIITADARDILSCSLVGSDCQISCNGGSLSVLMSCGGTLRIGSSINSGCAEVTLLASDYGG</sequence>
<evidence type="ECO:0000259" key="3">
    <source>
        <dbReference type="Pfam" id="PF25485"/>
    </source>
</evidence>
<keyword evidence="2" id="KW-0732">Signal</keyword>